<protein>
    <submittedName>
        <fullName evidence="1">Uncharacterized protein</fullName>
    </submittedName>
</protein>
<dbReference type="EMBL" id="VEWN01000006">
    <property type="protein sequence ID" value="KAA1055504.1"/>
    <property type="molecule type" value="Genomic_DNA"/>
</dbReference>
<dbReference type="Proteomes" id="UP000325333">
    <property type="component" value="Unassembled WGS sequence"/>
</dbReference>
<gene>
    <name evidence="1" type="ORF">FH063_005275</name>
</gene>
<proteinExistence type="predicted"/>
<evidence type="ECO:0000313" key="2">
    <source>
        <dbReference type="Proteomes" id="UP000325333"/>
    </source>
</evidence>
<accession>A0A5B0KX20</accession>
<name>A0A5B0KX20_9PROT</name>
<comment type="caution">
    <text evidence="1">The sequence shown here is derived from an EMBL/GenBank/DDBJ whole genome shotgun (WGS) entry which is preliminary data.</text>
</comment>
<dbReference type="AlphaFoldDB" id="A0A5B0KX20"/>
<sequence length="38" mass="4300">MGVLNEDRTTAKPQKDTHGFLSISGIRVPMRWVEEGSR</sequence>
<reference evidence="1 2" key="1">
    <citation type="submission" date="2019-07" db="EMBL/GenBank/DDBJ databases">
        <title>Genome sequencing of the stress-tolerant strain Azospirillum brasilense Az19.</title>
        <authorList>
            <person name="Maroniche G.A."/>
            <person name="Garcia J.E."/>
            <person name="Pagnussat L."/>
            <person name="Amenta M."/>
            <person name="Creus C.M."/>
        </authorList>
    </citation>
    <scope>NUCLEOTIDE SEQUENCE [LARGE SCALE GENOMIC DNA]</scope>
    <source>
        <strain evidence="1 2">Az19</strain>
    </source>
</reference>
<evidence type="ECO:0000313" key="1">
    <source>
        <dbReference type="EMBL" id="KAA1055504.1"/>
    </source>
</evidence>
<organism evidence="1 2">
    <name type="scientific">Azospirillum argentinense</name>
    <dbReference type="NCBI Taxonomy" id="2970906"/>
    <lineage>
        <taxon>Bacteria</taxon>
        <taxon>Pseudomonadati</taxon>
        <taxon>Pseudomonadota</taxon>
        <taxon>Alphaproteobacteria</taxon>
        <taxon>Rhodospirillales</taxon>
        <taxon>Azospirillaceae</taxon>
        <taxon>Azospirillum</taxon>
    </lineage>
</organism>